<feature type="chain" id="PRO_5039194585" evidence="2">
    <location>
        <begin position="20"/>
        <end position="152"/>
    </location>
</feature>
<dbReference type="Proteomes" id="UP000593998">
    <property type="component" value="Chromosome"/>
</dbReference>
<dbReference type="PROSITE" id="PS51257">
    <property type="entry name" value="PROKAR_LIPOPROTEIN"/>
    <property type="match status" value="1"/>
</dbReference>
<dbReference type="AlphaFoldDB" id="A0A7L9IZY0"/>
<feature type="signal peptide" evidence="2">
    <location>
        <begin position="1"/>
        <end position="19"/>
    </location>
</feature>
<sequence length="152" mass="15614">MRISRGHVAARLLVGAALALSLAGCGDDEPADPAASPSSTAAPKASAETAAPSPTESTESSSPVPEEFIEVGGETFGKYIKDVKEVDGKVSVYTTLPNGHPMWHSVGFTLCSGAVQVYRPSDSVVVFASGGEVMTSAAGPNPMGMDCRDFPR</sequence>
<accession>A0A7L9IZY0</accession>
<evidence type="ECO:0000313" key="3">
    <source>
        <dbReference type="EMBL" id="QOK22363.1"/>
    </source>
</evidence>
<proteinExistence type="predicted"/>
<feature type="compositionally biased region" description="Low complexity" evidence="1">
    <location>
        <begin position="32"/>
        <end position="66"/>
    </location>
</feature>
<evidence type="ECO:0000256" key="2">
    <source>
        <dbReference type="SAM" id="SignalP"/>
    </source>
</evidence>
<dbReference type="EMBL" id="CP062789">
    <property type="protein sequence ID" value="QOK22363.1"/>
    <property type="molecule type" value="Genomic_DNA"/>
</dbReference>
<evidence type="ECO:0000256" key="1">
    <source>
        <dbReference type="SAM" id="MobiDB-lite"/>
    </source>
</evidence>
<organism evidence="3 4">
    <name type="scientific">Janibacter indicus</name>
    <dbReference type="NCBI Taxonomy" id="857417"/>
    <lineage>
        <taxon>Bacteria</taxon>
        <taxon>Bacillati</taxon>
        <taxon>Actinomycetota</taxon>
        <taxon>Actinomycetes</taxon>
        <taxon>Micrococcales</taxon>
        <taxon>Intrasporangiaceae</taxon>
        <taxon>Janibacter</taxon>
    </lineage>
</organism>
<dbReference type="RefSeq" id="WP_192910876.1">
    <property type="nucleotide sequence ID" value="NZ_CP062789.1"/>
</dbReference>
<protein>
    <submittedName>
        <fullName evidence="3">Uncharacterized protein</fullName>
    </submittedName>
</protein>
<keyword evidence="2" id="KW-0732">Signal</keyword>
<reference evidence="3 4" key="1">
    <citation type="submission" date="2020-10" db="EMBL/GenBank/DDBJ databases">
        <title>Janibacter indicus TT2 genome sequence.</title>
        <authorList>
            <person name="Lee K."/>
            <person name="Ganzorig M."/>
        </authorList>
    </citation>
    <scope>NUCLEOTIDE SEQUENCE [LARGE SCALE GENOMIC DNA]</scope>
    <source>
        <strain evidence="3 4">TT2</strain>
    </source>
</reference>
<gene>
    <name evidence="3" type="ORF">IGS73_14930</name>
</gene>
<feature type="region of interest" description="Disordered" evidence="1">
    <location>
        <begin position="26"/>
        <end position="68"/>
    </location>
</feature>
<name>A0A7L9IZY0_9MICO</name>
<evidence type="ECO:0000313" key="4">
    <source>
        <dbReference type="Proteomes" id="UP000593998"/>
    </source>
</evidence>